<evidence type="ECO:0000256" key="1">
    <source>
        <dbReference type="SAM" id="Phobius"/>
    </source>
</evidence>
<gene>
    <name evidence="2" type="primary">Cni-C25G6.1</name>
    <name evidence="2" type="synonym">Cnig_chr_V.g17500</name>
    <name evidence="2" type="ORF">B9Z55_017500</name>
</gene>
<accession>A0A2G5T9V1</accession>
<protein>
    <submittedName>
        <fullName evidence="2">Uncharacterized protein</fullName>
    </submittedName>
</protein>
<keyword evidence="1" id="KW-1133">Transmembrane helix</keyword>
<organism evidence="2 3">
    <name type="scientific">Caenorhabditis nigoni</name>
    <dbReference type="NCBI Taxonomy" id="1611254"/>
    <lineage>
        <taxon>Eukaryota</taxon>
        <taxon>Metazoa</taxon>
        <taxon>Ecdysozoa</taxon>
        <taxon>Nematoda</taxon>
        <taxon>Chromadorea</taxon>
        <taxon>Rhabditida</taxon>
        <taxon>Rhabditina</taxon>
        <taxon>Rhabditomorpha</taxon>
        <taxon>Rhabditoidea</taxon>
        <taxon>Rhabditidae</taxon>
        <taxon>Peloderinae</taxon>
        <taxon>Caenorhabditis</taxon>
    </lineage>
</organism>
<proteinExistence type="predicted"/>
<dbReference type="OrthoDB" id="6249205at2759"/>
<comment type="caution">
    <text evidence="2">The sequence shown here is derived from an EMBL/GenBank/DDBJ whole genome shotgun (WGS) entry which is preliminary data.</text>
</comment>
<evidence type="ECO:0000313" key="2">
    <source>
        <dbReference type="EMBL" id="PIC24007.1"/>
    </source>
</evidence>
<feature type="transmembrane region" description="Helical" evidence="1">
    <location>
        <begin position="194"/>
        <end position="212"/>
    </location>
</feature>
<keyword evidence="1" id="KW-0812">Transmembrane</keyword>
<dbReference type="EMBL" id="PDUG01000005">
    <property type="protein sequence ID" value="PIC24007.1"/>
    <property type="molecule type" value="Genomic_DNA"/>
</dbReference>
<evidence type="ECO:0000313" key="3">
    <source>
        <dbReference type="Proteomes" id="UP000230233"/>
    </source>
</evidence>
<keyword evidence="3" id="KW-1185">Reference proteome</keyword>
<keyword evidence="1" id="KW-0472">Membrane</keyword>
<sequence length="214" mass="24202">MFQLIPTNTDWDASKSACVACGAQMMGMPSGANKTFVEQTLGANTLAWDTAWVNIRNDNWCSFYTFKSGGKQFSGTDCNGNAKYVIYTYALNCYQCNGWHGDYPLRYSTSATCDNRNNQCQTTQYCVKIIDPMAPGVNYVTYKSDCFYQTQIQVNPTNLSYIQGKTCFPYQDGSAPVKRWYYCFCNDRDYCNSAIGFGWVSSIVLPLVYTFLSR</sequence>
<name>A0A2G5T9V1_9PELO</name>
<dbReference type="AlphaFoldDB" id="A0A2G5T9V1"/>
<dbReference type="Proteomes" id="UP000230233">
    <property type="component" value="Chromosome V"/>
</dbReference>
<reference evidence="3" key="1">
    <citation type="submission" date="2017-10" db="EMBL/GenBank/DDBJ databases">
        <title>Rapid genome shrinkage in a self-fertile nematode reveals novel sperm competition proteins.</title>
        <authorList>
            <person name="Yin D."/>
            <person name="Schwarz E.M."/>
            <person name="Thomas C.G."/>
            <person name="Felde R.L."/>
            <person name="Korf I.F."/>
            <person name="Cutter A.D."/>
            <person name="Schartner C.M."/>
            <person name="Ralston E.J."/>
            <person name="Meyer B.J."/>
            <person name="Haag E.S."/>
        </authorList>
    </citation>
    <scope>NUCLEOTIDE SEQUENCE [LARGE SCALE GENOMIC DNA]</scope>
    <source>
        <strain evidence="3">JU1422</strain>
    </source>
</reference>